<dbReference type="GO" id="GO:0006491">
    <property type="term" value="P:N-glycan processing"/>
    <property type="evidence" value="ECO:0007669"/>
    <property type="project" value="TreeGrafter"/>
</dbReference>
<keyword evidence="1" id="KW-1015">Disulfide bond</keyword>
<dbReference type="CDD" id="cd00112">
    <property type="entry name" value="LDLa"/>
    <property type="match status" value="1"/>
</dbReference>
<dbReference type="Gene3D" id="4.10.400.10">
    <property type="entry name" value="Low-density Lipoprotein Receptor"/>
    <property type="match status" value="1"/>
</dbReference>
<dbReference type="InterPro" id="IPR039794">
    <property type="entry name" value="Gtb1-like"/>
</dbReference>
<dbReference type="Proteomes" id="UP001159042">
    <property type="component" value="Unassembled WGS sequence"/>
</dbReference>
<dbReference type="AlphaFoldDB" id="A0AAV8W547"/>
<sequence length="180" mass="20390">MFKKKHLLFTRRRISFFLIPLLLISSVFILYQTVMFIQINNESNVDLTGTATTKALYKPNPIRGIHDQETSFYISNSENKFTCIKSLEIIDFGKVNDDYCDCLDGTDEPGTSACPNGRFFCTNQADVSNFKKSVPSSKVNDGLCDCCDGSDEWNNNQLFNTDEISQRKAGHFHVPCPKMC</sequence>
<evidence type="ECO:0000259" key="3">
    <source>
        <dbReference type="Pfam" id="PF12999"/>
    </source>
</evidence>
<evidence type="ECO:0000256" key="2">
    <source>
        <dbReference type="SAM" id="Phobius"/>
    </source>
</evidence>
<proteinExistence type="predicted"/>
<evidence type="ECO:0000313" key="5">
    <source>
        <dbReference type="Proteomes" id="UP001159042"/>
    </source>
</evidence>
<name>A0AAV8W547_9CUCU</name>
<keyword evidence="5" id="KW-1185">Reference proteome</keyword>
<feature type="transmembrane region" description="Helical" evidence="2">
    <location>
        <begin position="12"/>
        <end position="31"/>
    </location>
</feature>
<gene>
    <name evidence="4" type="ORF">NQ315_003164</name>
</gene>
<dbReference type="GO" id="GO:0017177">
    <property type="term" value="C:glucosidase II complex"/>
    <property type="evidence" value="ECO:0007669"/>
    <property type="project" value="TreeGrafter"/>
</dbReference>
<keyword evidence="2" id="KW-0472">Membrane</keyword>
<dbReference type="InterPro" id="IPR028146">
    <property type="entry name" value="PRKCSH_N"/>
</dbReference>
<accession>A0AAV8W547</accession>
<keyword evidence="2" id="KW-0812">Transmembrane</keyword>
<reference evidence="4 5" key="1">
    <citation type="journal article" date="2023" name="Insect Mol. Biol.">
        <title>Genome sequencing provides insights into the evolution of gene families encoding plant cell wall-degrading enzymes in longhorned beetles.</title>
        <authorList>
            <person name="Shin N.R."/>
            <person name="Okamura Y."/>
            <person name="Kirsch R."/>
            <person name="Pauchet Y."/>
        </authorList>
    </citation>
    <scope>NUCLEOTIDE SEQUENCE [LARGE SCALE GENOMIC DNA]</scope>
    <source>
        <strain evidence="4">EAD_L_NR</strain>
    </source>
</reference>
<evidence type="ECO:0000256" key="1">
    <source>
        <dbReference type="ARBA" id="ARBA00023157"/>
    </source>
</evidence>
<dbReference type="InterPro" id="IPR002172">
    <property type="entry name" value="LDrepeatLR_classA_rpt"/>
</dbReference>
<dbReference type="PANTHER" id="PTHR12630">
    <property type="entry name" value="N-LINKED OLIGOSACCHARIDE PROCESSING"/>
    <property type="match status" value="1"/>
</dbReference>
<protein>
    <recommendedName>
        <fullName evidence="3">Glucosidase II beta subunit N-terminal domain-containing protein</fullName>
    </recommendedName>
</protein>
<keyword evidence="2" id="KW-1133">Transmembrane helix</keyword>
<dbReference type="PANTHER" id="PTHR12630:SF1">
    <property type="entry name" value="GLUCOSIDASE 2 SUBUNIT BETA"/>
    <property type="match status" value="1"/>
</dbReference>
<evidence type="ECO:0000313" key="4">
    <source>
        <dbReference type="EMBL" id="KAJ8921544.1"/>
    </source>
</evidence>
<dbReference type="EMBL" id="JANEYG010000010">
    <property type="protein sequence ID" value="KAJ8921544.1"/>
    <property type="molecule type" value="Genomic_DNA"/>
</dbReference>
<dbReference type="Pfam" id="PF12999">
    <property type="entry name" value="PRKCSH-like"/>
    <property type="match status" value="1"/>
</dbReference>
<dbReference type="InterPro" id="IPR036055">
    <property type="entry name" value="LDL_receptor-like_sf"/>
</dbReference>
<organism evidence="4 5">
    <name type="scientific">Exocentrus adspersus</name>
    <dbReference type="NCBI Taxonomy" id="1586481"/>
    <lineage>
        <taxon>Eukaryota</taxon>
        <taxon>Metazoa</taxon>
        <taxon>Ecdysozoa</taxon>
        <taxon>Arthropoda</taxon>
        <taxon>Hexapoda</taxon>
        <taxon>Insecta</taxon>
        <taxon>Pterygota</taxon>
        <taxon>Neoptera</taxon>
        <taxon>Endopterygota</taxon>
        <taxon>Coleoptera</taxon>
        <taxon>Polyphaga</taxon>
        <taxon>Cucujiformia</taxon>
        <taxon>Chrysomeloidea</taxon>
        <taxon>Cerambycidae</taxon>
        <taxon>Lamiinae</taxon>
        <taxon>Acanthocinini</taxon>
        <taxon>Exocentrus</taxon>
    </lineage>
</organism>
<feature type="domain" description="Glucosidase II beta subunit N-terminal" evidence="3">
    <location>
        <begin position="59"/>
        <end position="154"/>
    </location>
</feature>
<comment type="caution">
    <text evidence="4">The sequence shown here is derived from an EMBL/GenBank/DDBJ whole genome shotgun (WGS) entry which is preliminary data.</text>
</comment>